<evidence type="ECO:0000313" key="3">
    <source>
        <dbReference type="Proteomes" id="UP001293718"/>
    </source>
</evidence>
<dbReference type="Gene3D" id="3.40.50.1820">
    <property type="entry name" value="alpha/beta hydrolase"/>
    <property type="match status" value="1"/>
</dbReference>
<gene>
    <name evidence="2" type="ORF">SM757_32485</name>
</gene>
<dbReference type="SUPFAM" id="SSF53474">
    <property type="entry name" value="alpha/beta-Hydrolases"/>
    <property type="match status" value="1"/>
</dbReference>
<evidence type="ECO:0000313" key="2">
    <source>
        <dbReference type="EMBL" id="MDZ5461303.1"/>
    </source>
</evidence>
<organism evidence="2 3">
    <name type="scientific">Azohydromonas lata</name>
    <dbReference type="NCBI Taxonomy" id="45677"/>
    <lineage>
        <taxon>Bacteria</taxon>
        <taxon>Pseudomonadati</taxon>
        <taxon>Pseudomonadota</taxon>
        <taxon>Betaproteobacteria</taxon>
        <taxon>Burkholderiales</taxon>
        <taxon>Sphaerotilaceae</taxon>
        <taxon>Azohydromonas</taxon>
    </lineage>
</organism>
<keyword evidence="2" id="KW-0378">Hydrolase</keyword>
<sequence length="194" mass="20599">MSDAAAPPSGADLEDRRAAPPRTWVLLRGLTREAGHWGGFPDTLAARLPGRVLMPDLPGNGVLHAQASPLRMAEMAARCRGQLRAQGAGPPYHVVALSLGAMAALAWGSAHPEEIAAGVLINTSLRGLQPLHRRLRPAALAALPALLLGRDDAAREAAILRLTSRRVAQVPPAWLTLRRVHPVSRANALRQLLA</sequence>
<dbReference type="Proteomes" id="UP001293718">
    <property type="component" value="Unassembled WGS sequence"/>
</dbReference>
<feature type="non-terminal residue" evidence="2">
    <location>
        <position position="194"/>
    </location>
</feature>
<dbReference type="InterPro" id="IPR029058">
    <property type="entry name" value="AB_hydrolase_fold"/>
</dbReference>
<evidence type="ECO:0000259" key="1">
    <source>
        <dbReference type="Pfam" id="PF00561"/>
    </source>
</evidence>
<name>A0ABU5IQX9_9BURK</name>
<proteinExistence type="predicted"/>
<protein>
    <submittedName>
        <fullName evidence="2">Alpha/beta hydrolase</fullName>
    </submittedName>
</protein>
<comment type="caution">
    <text evidence="2">The sequence shown here is derived from an EMBL/GenBank/DDBJ whole genome shotgun (WGS) entry which is preliminary data.</text>
</comment>
<accession>A0ABU5IQX9</accession>
<dbReference type="InterPro" id="IPR000073">
    <property type="entry name" value="AB_hydrolase_1"/>
</dbReference>
<dbReference type="GO" id="GO:0016787">
    <property type="term" value="F:hydrolase activity"/>
    <property type="evidence" value="ECO:0007669"/>
    <property type="project" value="UniProtKB-KW"/>
</dbReference>
<dbReference type="EMBL" id="JAXOJX010000106">
    <property type="protein sequence ID" value="MDZ5461303.1"/>
    <property type="molecule type" value="Genomic_DNA"/>
</dbReference>
<keyword evidence="3" id="KW-1185">Reference proteome</keyword>
<reference evidence="2 3" key="1">
    <citation type="submission" date="2023-11" db="EMBL/GenBank/DDBJ databases">
        <title>Draft genome of Azohydromonas lata strain H1 (DSM1123), a polyhydroxyalkanoate producer.</title>
        <authorList>
            <person name="Traversa D."/>
            <person name="D'Addabbo P."/>
            <person name="Pazzani C."/>
            <person name="Manzari C."/>
            <person name="Chiara M."/>
            <person name="Scrascia M."/>
        </authorList>
    </citation>
    <scope>NUCLEOTIDE SEQUENCE [LARGE SCALE GENOMIC DNA]</scope>
    <source>
        <strain evidence="2 3">H1</strain>
    </source>
</reference>
<dbReference type="Pfam" id="PF00561">
    <property type="entry name" value="Abhydrolase_1"/>
    <property type="match status" value="1"/>
</dbReference>
<feature type="domain" description="AB hydrolase-1" evidence="1">
    <location>
        <begin position="42"/>
        <end position="169"/>
    </location>
</feature>
<dbReference type="RefSeq" id="WP_322468508.1">
    <property type="nucleotide sequence ID" value="NZ_JAXOJX010000106.1"/>
</dbReference>